<feature type="compositionally biased region" description="Acidic residues" evidence="1">
    <location>
        <begin position="140"/>
        <end position="159"/>
    </location>
</feature>
<dbReference type="AlphaFoldDB" id="A0A2I2G2B8"/>
<organism evidence="2 3">
    <name type="scientific">Aspergillus steynii IBT 23096</name>
    <dbReference type="NCBI Taxonomy" id="1392250"/>
    <lineage>
        <taxon>Eukaryota</taxon>
        <taxon>Fungi</taxon>
        <taxon>Dikarya</taxon>
        <taxon>Ascomycota</taxon>
        <taxon>Pezizomycotina</taxon>
        <taxon>Eurotiomycetes</taxon>
        <taxon>Eurotiomycetidae</taxon>
        <taxon>Eurotiales</taxon>
        <taxon>Aspergillaceae</taxon>
        <taxon>Aspergillus</taxon>
        <taxon>Aspergillus subgen. Circumdati</taxon>
    </lineage>
</organism>
<feature type="compositionally biased region" description="Polar residues" evidence="1">
    <location>
        <begin position="83"/>
        <end position="96"/>
    </location>
</feature>
<feature type="compositionally biased region" description="Basic residues" evidence="1">
    <location>
        <begin position="1"/>
        <end position="11"/>
    </location>
</feature>
<dbReference type="GeneID" id="36550596"/>
<proteinExistence type="predicted"/>
<feature type="compositionally biased region" description="Basic and acidic residues" evidence="1">
    <location>
        <begin position="21"/>
        <end position="31"/>
    </location>
</feature>
<protein>
    <submittedName>
        <fullName evidence="2">Uncharacterized protein</fullName>
    </submittedName>
</protein>
<dbReference type="STRING" id="1392250.A0A2I2G2B8"/>
<name>A0A2I2G2B8_9EURO</name>
<feature type="compositionally biased region" description="Basic and acidic residues" evidence="1">
    <location>
        <begin position="398"/>
        <end position="410"/>
    </location>
</feature>
<gene>
    <name evidence="2" type="ORF">P170DRAFT_231453</name>
</gene>
<feature type="compositionally biased region" description="Polar residues" evidence="1">
    <location>
        <begin position="34"/>
        <end position="43"/>
    </location>
</feature>
<feature type="compositionally biased region" description="Low complexity" evidence="1">
    <location>
        <begin position="415"/>
        <end position="426"/>
    </location>
</feature>
<comment type="caution">
    <text evidence="2">The sequence shown here is derived from an EMBL/GenBank/DDBJ whole genome shotgun (WGS) entry which is preliminary data.</text>
</comment>
<evidence type="ECO:0000256" key="1">
    <source>
        <dbReference type="SAM" id="MobiDB-lite"/>
    </source>
</evidence>
<sequence length="470" mass="51193">MPRPPSKRSRPVPKTLTASKEASRRNVRHGDAISAQTLGSSPKRNPDVEIATHSRRDQTPVSDAQEVAIESSPMGERGATGSRPPTRSRGYSSTLSVAGRKGETGSKVPGTPAFESSILSNFRRRPRQPSILQMMQAEDGSSDFDDDDFLGGFSPEDESTPLNLTRKKSLAMQSAVDSSPSQISLPPSGGSRKRRRSLNENANLEAPVAAIPSSPVNAAISPKHPRERELHASVQSQQTPGSFAVSIQAMEPPLSSSLPTSPAQPLTEPRNPTAATTERESDNKINLPTTALQDKLLPRRRQRRRRPRLMPDVEDPNDSSDSDGSVGEQEEDELSYLPGQTTSRQQRRQPAKPQTFPNLRNTHGARKAAQAYESQAAESCDSTATRSKQTKEQTGNEIRGDALGTDKENNELNTSSPISSPPNSEASEPESLLEEMSVKFVSEELRAQALKFAEVDNWKMEYEDLPASQG</sequence>
<reference evidence="2 3" key="1">
    <citation type="submission" date="2016-12" db="EMBL/GenBank/DDBJ databases">
        <title>The genomes of Aspergillus section Nigri reveals drivers in fungal speciation.</title>
        <authorList>
            <consortium name="DOE Joint Genome Institute"/>
            <person name="Vesth T.C."/>
            <person name="Nybo J."/>
            <person name="Theobald S."/>
            <person name="Brandl J."/>
            <person name="Frisvad J.C."/>
            <person name="Nielsen K.F."/>
            <person name="Lyhne E.K."/>
            <person name="Kogle M.E."/>
            <person name="Kuo A."/>
            <person name="Riley R."/>
            <person name="Clum A."/>
            <person name="Nolan M."/>
            <person name="Lipzen A."/>
            <person name="Salamov A."/>
            <person name="Henrissat B."/>
            <person name="Wiebenga A."/>
            <person name="De Vries R.P."/>
            <person name="Grigoriev I.V."/>
            <person name="Mortensen U.H."/>
            <person name="Andersen M.R."/>
            <person name="Baker S.E."/>
        </authorList>
    </citation>
    <scope>NUCLEOTIDE SEQUENCE [LARGE SCALE GENOMIC DNA]</scope>
    <source>
        <strain evidence="2 3">IBT 23096</strain>
    </source>
</reference>
<feature type="compositionally biased region" description="Polar residues" evidence="1">
    <location>
        <begin position="171"/>
        <end position="183"/>
    </location>
</feature>
<dbReference type="Proteomes" id="UP000234275">
    <property type="component" value="Unassembled WGS sequence"/>
</dbReference>
<feature type="compositionally biased region" description="Acidic residues" evidence="1">
    <location>
        <begin position="312"/>
        <end position="321"/>
    </location>
</feature>
<feature type="compositionally biased region" description="Basic residues" evidence="1">
    <location>
        <begin position="298"/>
        <end position="308"/>
    </location>
</feature>
<dbReference type="RefSeq" id="XP_024702318.1">
    <property type="nucleotide sequence ID" value="XM_024842897.1"/>
</dbReference>
<feature type="region of interest" description="Disordered" evidence="1">
    <location>
        <begin position="1"/>
        <end position="433"/>
    </location>
</feature>
<feature type="compositionally biased region" description="Low complexity" evidence="1">
    <location>
        <begin position="368"/>
        <end position="379"/>
    </location>
</feature>
<feature type="compositionally biased region" description="Basic and acidic residues" evidence="1">
    <location>
        <begin position="44"/>
        <end position="58"/>
    </location>
</feature>
<dbReference type="OrthoDB" id="5423493at2759"/>
<feature type="compositionally biased region" description="Polar residues" evidence="1">
    <location>
        <begin position="380"/>
        <end position="396"/>
    </location>
</feature>
<evidence type="ECO:0000313" key="3">
    <source>
        <dbReference type="Proteomes" id="UP000234275"/>
    </source>
</evidence>
<accession>A0A2I2G2B8</accession>
<evidence type="ECO:0000313" key="2">
    <source>
        <dbReference type="EMBL" id="PLB47016.1"/>
    </source>
</evidence>
<dbReference type="EMBL" id="MSFO01000006">
    <property type="protein sequence ID" value="PLB47016.1"/>
    <property type="molecule type" value="Genomic_DNA"/>
</dbReference>
<dbReference type="VEuPathDB" id="FungiDB:P170DRAFT_231453"/>
<feature type="compositionally biased region" description="Low complexity" evidence="1">
    <location>
        <begin position="252"/>
        <end position="261"/>
    </location>
</feature>
<keyword evidence="3" id="KW-1185">Reference proteome</keyword>